<dbReference type="Pfam" id="PF00106">
    <property type="entry name" value="adh_short"/>
    <property type="match status" value="1"/>
</dbReference>
<keyword evidence="4" id="KW-1185">Reference proteome</keyword>
<dbReference type="GO" id="GO:0005737">
    <property type="term" value="C:cytoplasm"/>
    <property type="evidence" value="ECO:0007669"/>
    <property type="project" value="TreeGrafter"/>
</dbReference>
<dbReference type="EMBL" id="PDNA01000229">
    <property type="protein sequence ID" value="PGH02034.1"/>
    <property type="molecule type" value="Genomic_DNA"/>
</dbReference>
<organism evidence="3 4">
    <name type="scientific">Polytolypa hystricis (strain UAMH7299)</name>
    <dbReference type="NCBI Taxonomy" id="1447883"/>
    <lineage>
        <taxon>Eukaryota</taxon>
        <taxon>Fungi</taxon>
        <taxon>Dikarya</taxon>
        <taxon>Ascomycota</taxon>
        <taxon>Pezizomycotina</taxon>
        <taxon>Eurotiomycetes</taxon>
        <taxon>Eurotiomycetidae</taxon>
        <taxon>Onygenales</taxon>
        <taxon>Onygenales incertae sedis</taxon>
        <taxon>Polytolypa</taxon>
    </lineage>
</organism>
<protein>
    <recommendedName>
        <fullName evidence="2">Ketoreductase domain-containing protein</fullName>
    </recommendedName>
</protein>
<comment type="similarity">
    <text evidence="1">Belongs to the short-chain dehydrogenases/reductases (SDR) family.</text>
</comment>
<dbReference type="PRINTS" id="PR00081">
    <property type="entry name" value="GDHRDH"/>
</dbReference>
<dbReference type="SUPFAM" id="SSF51735">
    <property type="entry name" value="NAD(P)-binding Rossmann-fold domains"/>
    <property type="match status" value="1"/>
</dbReference>
<name>A0A2B7WRM4_POLH7</name>
<dbReference type="SMART" id="SM00822">
    <property type="entry name" value="PKS_KR"/>
    <property type="match status" value="1"/>
</dbReference>
<dbReference type="PANTHER" id="PTHR43544">
    <property type="entry name" value="SHORT-CHAIN DEHYDROGENASE/REDUCTASE"/>
    <property type="match status" value="1"/>
</dbReference>
<dbReference type="AlphaFoldDB" id="A0A2B7WRM4"/>
<dbReference type="GO" id="GO:0019748">
    <property type="term" value="P:secondary metabolic process"/>
    <property type="evidence" value="ECO:0007669"/>
    <property type="project" value="TreeGrafter"/>
</dbReference>
<dbReference type="Gene3D" id="3.40.50.720">
    <property type="entry name" value="NAD(P)-binding Rossmann-like Domain"/>
    <property type="match status" value="1"/>
</dbReference>
<dbReference type="STRING" id="1447883.A0A2B7WRM4"/>
<reference evidence="3 4" key="1">
    <citation type="submission" date="2017-10" db="EMBL/GenBank/DDBJ databases">
        <title>Comparative genomics in systemic dimorphic fungi from Ajellomycetaceae.</title>
        <authorList>
            <person name="Munoz J.F."/>
            <person name="Mcewen J.G."/>
            <person name="Clay O.K."/>
            <person name="Cuomo C.A."/>
        </authorList>
    </citation>
    <scope>NUCLEOTIDE SEQUENCE [LARGE SCALE GENOMIC DNA]</scope>
    <source>
        <strain evidence="3 4">UAMH7299</strain>
    </source>
</reference>
<dbReference type="Proteomes" id="UP000224634">
    <property type="component" value="Unassembled WGS sequence"/>
</dbReference>
<evidence type="ECO:0000313" key="4">
    <source>
        <dbReference type="Proteomes" id="UP000224634"/>
    </source>
</evidence>
<proteinExistence type="inferred from homology"/>
<sequence>MSSTSTIVLITGANSGVGYSTCRFLATVSSQYHIVMTGRNLDNVTKALSDIQAAGDIKSSLSALQLDVTDEQSIDVAAKEVEKQFGRLDVLINNAGVMSQAPTLKQQLRDTFETNCTGPALVTAAFESLLLKSKTAYLLHISSALGSLNIASTPGSQWYSPDGTVYRASKAALSAIAIQDHKRLSKHGVKVFTVCPGLVRSNLRGKTEEAISVGGAAGDPMDSARLLWVIIQGKRDSDVGKFVYADGVWPW</sequence>
<dbReference type="GO" id="GO:0016491">
    <property type="term" value="F:oxidoreductase activity"/>
    <property type="evidence" value="ECO:0007669"/>
    <property type="project" value="TreeGrafter"/>
</dbReference>
<feature type="domain" description="Ketoreductase" evidence="2">
    <location>
        <begin position="6"/>
        <end position="219"/>
    </location>
</feature>
<dbReference type="InterPro" id="IPR002347">
    <property type="entry name" value="SDR_fam"/>
</dbReference>
<evidence type="ECO:0000259" key="2">
    <source>
        <dbReference type="SMART" id="SM00822"/>
    </source>
</evidence>
<dbReference type="PANTHER" id="PTHR43544:SF32">
    <property type="entry name" value="CHAIN DEHYDROGENASE, PUTATIVE (AFU_ORTHOLOGUE AFUA_5G01530)-RELATED"/>
    <property type="match status" value="1"/>
</dbReference>
<dbReference type="InterPro" id="IPR051468">
    <property type="entry name" value="Fungal_SecMetab_SDRs"/>
</dbReference>
<comment type="caution">
    <text evidence="3">The sequence shown here is derived from an EMBL/GenBank/DDBJ whole genome shotgun (WGS) entry which is preliminary data.</text>
</comment>
<dbReference type="OrthoDB" id="4181190at2759"/>
<dbReference type="InterPro" id="IPR057326">
    <property type="entry name" value="KR_dom"/>
</dbReference>
<gene>
    <name evidence="3" type="ORF">AJ80_08928</name>
</gene>
<accession>A0A2B7WRM4</accession>
<evidence type="ECO:0000313" key="3">
    <source>
        <dbReference type="EMBL" id="PGH02034.1"/>
    </source>
</evidence>
<evidence type="ECO:0000256" key="1">
    <source>
        <dbReference type="ARBA" id="ARBA00006484"/>
    </source>
</evidence>
<dbReference type="InterPro" id="IPR036291">
    <property type="entry name" value="NAD(P)-bd_dom_sf"/>
</dbReference>